<evidence type="ECO:0000256" key="1">
    <source>
        <dbReference type="ARBA" id="ARBA00001947"/>
    </source>
</evidence>
<proteinExistence type="inferred from homology"/>
<dbReference type="PRINTS" id="PR00765">
    <property type="entry name" value="CRBOXYPTASEA"/>
</dbReference>
<dbReference type="PROSITE" id="PS52035">
    <property type="entry name" value="PEPTIDASE_M14"/>
    <property type="match status" value="1"/>
</dbReference>
<feature type="active site" description="Proton donor/acceptor" evidence="10">
    <location>
        <position position="411"/>
    </location>
</feature>
<dbReference type="GO" id="GO:0004181">
    <property type="term" value="F:metallocarboxypeptidase activity"/>
    <property type="evidence" value="ECO:0007669"/>
    <property type="project" value="InterPro"/>
</dbReference>
<gene>
    <name evidence="12" type="ORF">GSOID_T00017179001</name>
</gene>
<keyword evidence="3" id="KW-0121">Carboxypeptidase</keyword>
<evidence type="ECO:0000256" key="3">
    <source>
        <dbReference type="ARBA" id="ARBA00022645"/>
    </source>
</evidence>
<dbReference type="PANTHER" id="PTHR11705">
    <property type="entry name" value="PROTEASE FAMILY M14 CARBOXYPEPTIDASE A,B"/>
    <property type="match status" value="1"/>
</dbReference>
<dbReference type="GO" id="GO:0008270">
    <property type="term" value="F:zinc ion binding"/>
    <property type="evidence" value="ECO:0007669"/>
    <property type="project" value="InterPro"/>
</dbReference>
<dbReference type="EMBL" id="FN653095">
    <property type="protein sequence ID" value="CBY11841.1"/>
    <property type="molecule type" value="Genomic_DNA"/>
</dbReference>
<dbReference type="InterPro" id="IPR000834">
    <property type="entry name" value="Peptidase_M14"/>
</dbReference>
<dbReference type="InterPro" id="IPR057246">
    <property type="entry name" value="CARBOXYPEPT_ZN_1"/>
</dbReference>
<keyword evidence="6" id="KW-0732">Signal</keyword>
<evidence type="ECO:0000256" key="7">
    <source>
        <dbReference type="ARBA" id="ARBA00022801"/>
    </source>
</evidence>
<keyword evidence="7" id="KW-0378">Hydrolase</keyword>
<evidence type="ECO:0000313" key="12">
    <source>
        <dbReference type="EMBL" id="CBY11841.1"/>
    </source>
</evidence>
<reference evidence="12" key="1">
    <citation type="journal article" date="2010" name="Science">
        <title>Plasticity of animal genome architecture unmasked by rapid evolution of a pelagic tunicate.</title>
        <authorList>
            <person name="Denoeud F."/>
            <person name="Henriet S."/>
            <person name="Mungpakdee S."/>
            <person name="Aury J.M."/>
            <person name="Da Silva C."/>
            <person name="Brinkmann H."/>
            <person name="Mikhaleva J."/>
            <person name="Olsen L.C."/>
            <person name="Jubin C."/>
            <person name="Canestro C."/>
            <person name="Bouquet J.M."/>
            <person name="Danks G."/>
            <person name="Poulain J."/>
            <person name="Campsteijn C."/>
            <person name="Adamski M."/>
            <person name="Cross I."/>
            <person name="Yadetie F."/>
            <person name="Muffato M."/>
            <person name="Louis A."/>
            <person name="Butcher S."/>
            <person name="Tsagkogeorga G."/>
            <person name="Konrad A."/>
            <person name="Singh S."/>
            <person name="Jensen M.F."/>
            <person name="Cong E.H."/>
            <person name="Eikeseth-Otteraa H."/>
            <person name="Noel B."/>
            <person name="Anthouard V."/>
            <person name="Porcel B.M."/>
            <person name="Kachouri-Lafond R."/>
            <person name="Nishino A."/>
            <person name="Ugolini M."/>
            <person name="Chourrout P."/>
            <person name="Nishida H."/>
            <person name="Aasland R."/>
            <person name="Huzurbazar S."/>
            <person name="Westhof E."/>
            <person name="Delsuc F."/>
            <person name="Lehrach H."/>
            <person name="Reinhardt R."/>
            <person name="Weissenbach J."/>
            <person name="Roy S.W."/>
            <person name="Artiguenave F."/>
            <person name="Postlethwait J.H."/>
            <person name="Manak J.R."/>
            <person name="Thompson E.M."/>
            <person name="Jaillon O."/>
            <person name="Du Pasquier L."/>
            <person name="Boudinot P."/>
            <person name="Liberles D.A."/>
            <person name="Volff J.N."/>
            <person name="Philippe H."/>
            <person name="Lenhard B."/>
            <person name="Roest Crollius H."/>
            <person name="Wincker P."/>
            <person name="Chourrout D."/>
        </authorList>
    </citation>
    <scope>NUCLEOTIDE SEQUENCE [LARGE SCALE GENOMIC DNA]</scope>
</reference>
<dbReference type="GO" id="GO:0005615">
    <property type="term" value="C:extracellular space"/>
    <property type="evidence" value="ECO:0007669"/>
    <property type="project" value="TreeGrafter"/>
</dbReference>
<dbReference type="AlphaFoldDB" id="E4XPQ3"/>
<dbReference type="Pfam" id="PF00246">
    <property type="entry name" value="Peptidase_M14"/>
    <property type="match status" value="1"/>
</dbReference>
<evidence type="ECO:0000256" key="5">
    <source>
        <dbReference type="ARBA" id="ARBA00022723"/>
    </source>
</evidence>
<keyword evidence="9" id="KW-0482">Metalloprotease</keyword>
<dbReference type="CDD" id="cd03860">
    <property type="entry name" value="M14_CP_A-B_like"/>
    <property type="match status" value="1"/>
</dbReference>
<evidence type="ECO:0000256" key="4">
    <source>
        <dbReference type="ARBA" id="ARBA00022670"/>
    </source>
</evidence>
<sequence length="514" mass="56740">MKVLAAIAANAAFAGRYQGQSLQTRGIATMTLDEETSKLWNNGAMSTTIGRILNSPFDELFPLDFIQPHNGPQFVPGETIKFLYNLNFSDRLKMFSYVDVESYGGNSTRFLEDQLGAENVNFDIDLDDLLESSFDGERTTRLNGHDFEVYHDLSSIEAWLLADVNSHQFATVSSIGKTHENRDIWVVNISNPPTNLAADSSLPTVVVDCGIHAREWVSPAFCQHLINELLATSGSAESWKNSVNWVIYPLLNPDGYSFSWSDDRMWRKNRRVNSGTSCVGVDLNRNYDAKWNTFGSSSNPCHQTYHGTSSFSEPESTAHSNHMATVQSKQAYLTFHSFSEVIIFPYSTVGSDEADNRAELNSLAGEMVSGIKSVHGKNYRKGEGAEIFGLAAGGSDDWAHMSGIPISYTIELRDTGSFGFLLPESQIKPTCEENMKGVEAVFDHVKPLNSCATAVCAGDCWYHKSDRLFKCFAPTGRQPPSSSIFIGVNFDLLDSSSALSDLSALYTLTFILLS</sequence>
<evidence type="ECO:0000256" key="10">
    <source>
        <dbReference type="PROSITE-ProRule" id="PRU01379"/>
    </source>
</evidence>
<protein>
    <recommendedName>
        <fullName evidence="11">Peptidase M14 domain-containing protein</fullName>
    </recommendedName>
</protein>
<dbReference type="GO" id="GO:0006508">
    <property type="term" value="P:proteolysis"/>
    <property type="evidence" value="ECO:0007669"/>
    <property type="project" value="UniProtKB-KW"/>
</dbReference>
<comment type="similarity">
    <text evidence="2 10">Belongs to the peptidase M14 family.</text>
</comment>
<dbReference type="PROSITE" id="PS00133">
    <property type="entry name" value="CARBOXYPEPT_ZN_2"/>
    <property type="match status" value="1"/>
</dbReference>
<keyword evidence="5" id="KW-0479">Metal-binding</keyword>
<dbReference type="FunCoup" id="E4XPQ3">
    <property type="interactions" value="5"/>
</dbReference>
<evidence type="ECO:0000256" key="2">
    <source>
        <dbReference type="ARBA" id="ARBA00005988"/>
    </source>
</evidence>
<keyword evidence="8" id="KW-0862">Zinc</keyword>
<evidence type="ECO:0000313" key="13">
    <source>
        <dbReference type="Proteomes" id="UP000001307"/>
    </source>
</evidence>
<dbReference type="InterPro" id="IPR057247">
    <property type="entry name" value="CARBOXYPEPT_ZN_2"/>
</dbReference>
<keyword evidence="13" id="KW-1185">Reference proteome</keyword>
<dbReference type="SUPFAM" id="SSF53187">
    <property type="entry name" value="Zn-dependent exopeptidases"/>
    <property type="match status" value="1"/>
</dbReference>
<comment type="cofactor">
    <cofactor evidence="1">
        <name>Zn(2+)</name>
        <dbReference type="ChEBI" id="CHEBI:29105"/>
    </cofactor>
</comment>
<accession>E4XPQ3</accession>
<dbReference type="SMART" id="SM00631">
    <property type="entry name" value="Zn_pept"/>
    <property type="match status" value="1"/>
</dbReference>
<evidence type="ECO:0000256" key="8">
    <source>
        <dbReference type="ARBA" id="ARBA00022833"/>
    </source>
</evidence>
<dbReference type="OrthoDB" id="3626597at2759"/>
<dbReference type="InParanoid" id="E4XPQ3"/>
<evidence type="ECO:0000256" key="6">
    <source>
        <dbReference type="ARBA" id="ARBA00022729"/>
    </source>
</evidence>
<dbReference type="PANTHER" id="PTHR11705:SF91">
    <property type="entry name" value="FI01817P-RELATED"/>
    <property type="match status" value="1"/>
</dbReference>
<dbReference type="Gene3D" id="3.40.630.10">
    <property type="entry name" value="Zn peptidases"/>
    <property type="match status" value="1"/>
</dbReference>
<feature type="domain" description="Peptidase M14" evidence="11">
    <location>
        <begin position="149"/>
        <end position="445"/>
    </location>
</feature>
<dbReference type="Proteomes" id="UP000001307">
    <property type="component" value="Unassembled WGS sequence"/>
</dbReference>
<keyword evidence="4" id="KW-0645">Protease</keyword>
<evidence type="ECO:0000259" key="11">
    <source>
        <dbReference type="PROSITE" id="PS52035"/>
    </source>
</evidence>
<dbReference type="FunFam" id="3.40.630.10:FF:000084">
    <property type="entry name" value="Carboxypeptidase B2"/>
    <property type="match status" value="1"/>
</dbReference>
<dbReference type="PROSITE" id="PS00132">
    <property type="entry name" value="CARBOXYPEPT_ZN_1"/>
    <property type="match status" value="1"/>
</dbReference>
<organism evidence="12">
    <name type="scientific">Oikopleura dioica</name>
    <name type="common">Tunicate</name>
    <dbReference type="NCBI Taxonomy" id="34765"/>
    <lineage>
        <taxon>Eukaryota</taxon>
        <taxon>Metazoa</taxon>
        <taxon>Chordata</taxon>
        <taxon>Tunicata</taxon>
        <taxon>Appendicularia</taxon>
        <taxon>Copelata</taxon>
        <taxon>Oikopleuridae</taxon>
        <taxon>Oikopleura</taxon>
    </lineage>
</organism>
<name>E4XPQ3_OIKDI</name>
<evidence type="ECO:0000256" key="9">
    <source>
        <dbReference type="ARBA" id="ARBA00023049"/>
    </source>
</evidence>